<reference evidence="1" key="1">
    <citation type="submission" date="2017-04" db="EMBL/GenBank/DDBJ databases">
        <authorList>
            <person name="Varghese N."/>
            <person name="Submissions S."/>
        </authorList>
    </citation>
    <scope>NUCLEOTIDE SEQUENCE</scope>
    <source>
        <strain evidence="1">WTE2008</strain>
    </source>
</reference>
<name>A0AC61PJ73_9FIRM</name>
<keyword evidence="2" id="KW-1185">Reference proteome</keyword>
<dbReference type="Proteomes" id="UP000192328">
    <property type="component" value="Unassembled WGS sequence"/>
</dbReference>
<evidence type="ECO:0000313" key="2">
    <source>
        <dbReference type="Proteomes" id="UP000192328"/>
    </source>
</evidence>
<keyword evidence="1" id="KW-0808">Transferase</keyword>
<organism evidence="1 2">
    <name type="scientific">Aristaeella lactis</name>
    <dbReference type="NCBI Taxonomy" id="3046383"/>
    <lineage>
        <taxon>Bacteria</taxon>
        <taxon>Bacillati</taxon>
        <taxon>Bacillota</taxon>
        <taxon>Clostridia</taxon>
        <taxon>Eubacteriales</taxon>
        <taxon>Aristaeellaceae</taxon>
        <taxon>Aristaeella</taxon>
    </lineage>
</organism>
<dbReference type="EMBL" id="FWXZ01000001">
    <property type="protein sequence ID" value="SMC42752.1"/>
    <property type="molecule type" value="Genomic_DNA"/>
</dbReference>
<proteinExistence type="predicted"/>
<gene>
    <name evidence="1" type="ORF">SAMN06297397_0887</name>
</gene>
<evidence type="ECO:0000313" key="1">
    <source>
        <dbReference type="EMBL" id="SMC42752.1"/>
    </source>
</evidence>
<comment type="caution">
    <text evidence="1">The sequence shown here is derived from an EMBL/GenBank/DDBJ whole genome shotgun (WGS) entry which is preliminary data.</text>
</comment>
<protein>
    <submittedName>
        <fullName evidence="1">Sugar transferase involved in LPS biosynthesis (Colanic, teichoic acid)</fullName>
    </submittedName>
</protein>
<accession>A0AC61PJ73</accession>
<sequence>MSYKKPCGPYERFLKRPLDCVLSAIALIVFSPLLLIISLLIRKDMGSPVLFKQHRIGLNDREFSMYKFRSMTDARDENGIFLPDDERTTRLGALIRKTSIDELPSLLNILKGDMAIIGPRPLPSRYLDRYTPEQRRRHEVRPGLSNPSTTNGRNSQTWEQQFAGDVWYVDHVTFLTDLKSIIDTIKVVFKRDGATAEDGGARGEFIGTANIEDLKNDAEGNFMKL</sequence>